<dbReference type="Pfam" id="PF08531">
    <property type="entry name" value="Bac_rhamnosid_N"/>
    <property type="match status" value="1"/>
</dbReference>
<feature type="domain" description="Alpha-L-rhamnosidase concanavalin-like" evidence="4">
    <location>
        <begin position="349"/>
        <end position="435"/>
    </location>
</feature>
<name>A0ABR7DU38_9BACT</name>
<dbReference type="Proteomes" id="UP000651475">
    <property type="component" value="Unassembled WGS sequence"/>
</dbReference>
<dbReference type="EC" id="3.2.1.40" evidence="2"/>
<evidence type="ECO:0000313" key="9">
    <source>
        <dbReference type="Proteomes" id="UP000651475"/>
    </source>
</evidence>
<dbReference type="Gene3D" id="2.60.120.260">
    <property type="entry name" value="Galactose-binding domain-like"/>
    <property type="match status" value="2"/>
</dbReference>
<evidence type="ECO:0000259" key="4">
    <source>
        <dbReference type="Pfam" id="PF05592"/>
    </source>
</evidence>
<dbReference type="PIRSF" id="PIRSF010631">
    <property type="entry name" value="A-rhamnsds"/>
    <property type="match status" value="1"/>
</dbReference>
<evidence type="ECO:0000259" key="7">
    <source>
        <dbReference type="Pfam" id="PF17390"/>
    </source>
</evidence>
<accession>A0ABR7DU38</accession>
<dbReference type="Pfam" id="PF25788">
    <property type="entry name" value="Ig_Rha78A_N"/>
    <property type="match status" value="1"/>
</dbReference>
<dbReference type="SUPFAM" id="SSF49785">
    <property type="entry name" value="Galactose-binding domain-like"/>
    <property type="match status" value="1"/>
</dbReference>
<evidence type="ECO:0000256" key="2">
    <source>
        <dbReference type="ARBA" id="ARBA00012652"/>
    </source>
</evidence>
<dbReference type="PANTHER" id="PTHR33307:SF6">
    <property type="entry name" value="ALPHA-RHAMNOSIDASE (EUROFUNG)-RELATED"/>
    <property type="match status" value="1"/>
</dbReference>
<feature type="domain" description="Alpha-L-rhamnosidase six-hairpin glycosidase" evidence="6">
    <location>
        <begin position="441"/>
        <end position="778"/>
    </location>
</feature>
<dbReference type="InterPro" id="IPR016007">
    <property type="entry name" value="Alpha_rhamnosid"/>
</dbReference>
<evidence type="ECO:0000256" key="3">
    <source>
        <dbReference type="ARBA" id="ARBA00022801"/>
    </source>
</evidence>
<dbReference type="InterPro" id="IPR013783">
    <property type="entry name" value="Ig-like_fold"/>
</dbReference>
<dbReference type="Gene3D" id="2.60.420.10">
    <property type="entry name" value="Maltose phosphorylase, domain 3"/>
    <property type="match status" value="1"/>
</dbReference>
<dbReference type="InterPro" id="IPR008902">
    <property type="entry name" value="Rhamnosid_concanavalin"/>
</dbReference>
<protein>
    <recommendedName>
        <fullName evidence="2">alpha-L-rhamnosidase</fullName>
        <ecNumber evidence="2">3.2.1.40</ecNumber>
    </recommendedName>
</protein>
<dbReference type="InterPro" id="IPR008979">
    <property type="entry name" value="Galactose-bd-like_sf"/>
</dbReference>
<organism evidence="8 9">
    <name type="scientific">Parabacteroides hominis</name>
    <dbReference type="NCBI Taxonomy" id="2763057"/>
    <lineage>
        <taxon>Bacteria</taxon>
        <taxon>Pseudomonadati</taxon>
        <taxon>Bacteroidota</taxon>
        <taxon>Bacteroidia</taxon>
        <taxon>Bacteroidales</taxon>
        <taxon>Tannerellaceae</taxon>
        <taxon>Parabacteroides</taxon>
    </lineage>
</organism>
<dbReference type="Pfam" id="PF05592">
    <property type="entry name" value="Bac_rhamnosid"/>
    <property type="match status" value="1"/>
</dbReference>
<dbReference type="InterPro" id="IPR013737">
    <property type="entry name" value="Bac_rhamnosid_N"/>
</dbReference>
<dbReference type="Gene3D" id="1.50.10.10">
    <property type="match status" value="1"/>
</dbReference>
<evidence type="ECO:0000259" key="5">
    <source>
        <dbReference type="Pfam" id="PF08531"/>
    </source>
</evidence>
<feature type="domain" description="Alpha-L-rhamnosidase C-terminal" evidence="7">
    <location>
        <begin position="780"/>
        <end position="855"/>
    </location>
</feature>
<dbReference type="SUPFAM" id="SSF48208">
    <property type="entry name" value="Six-hairpin glycosidases"/>
    <property type="match status" value="1"/>
</dbReference>
<dbReference type="InterPro" id="IPR035396">
    <property type="entry name" value="Bac_rhamnosid6H"/>
</dbReference>
<dbReference type="InterPro" id="IPR035398">
    <property type="entry name" value="Bac_rhamnosid_C"/>
</dbReference>
<evidence type="ECO:0000259" key="6">
    <source>
        <dbReference type="Pfam" id="PF17389"/>
    </source>
</evidence>
<dbReference type="PANTHER" id="PTHR33307">
    <property type="entry name" value="ALPHA-RHAMNOSIDASE (EUROFUNG)"/>
    <property type="match status" value="1"/>
</dbReference>
<dbReference type="RefSeq" id="WP_186931480.1">
    <property type="nucleotide sequence ID" value="NZ_JACOOJ010000056.1"/>
</dbReference>
<gene>
    <name evidence="8" type="ORF">H8S65_19425</name>
</gene>
<feature type="domain" description="Bacterial alpha-L-rhamnosidase N-terminal" evidence="5">
    <location>
        <begin position="169"/>
        <end position="333"/>
    </location>
</feature>
<dbReference type="InterPro" id="IPR008928">
    <property type="entry name" value="6-hairpin_glycosidase_sf"/>
</dbReference>
<proteinExistence type="predicted"/>
<dbReference type="Pfam" id="PF17390">
    <property type="entry name" value="Bac_rhamnosid_C"/>
    <property type="match status" value="1"/>
</dbReference>
<evidence type="ECO:0000313" key="8">
    <source>
        <dbReference type="EMBL" id="MBC5634914.1"/>
    </source>
</evidence>
<keyword evidence="9" id="KW-1185">Reference proteome</keyword>
<evidence type="ECO:0000256" key="1">
    <source>
        <dbReference type="ARBA" id="ARBA00001445"/>
    </source>
</evidence>
<keyword evidence="3 8" id="KW-0378">Hydrolase</keyword>
<dbReference type="Pfam" id="PF17389">
    <property type="entry name" value="Bac_rhamnosid6H"/>
    <property type="match status" value="1"/>
</dbReference>
<dbReference type="Gene3D" id="2.60.40.10">
    <property type="entry name" value="Immunoglobulins"/>
    <property type="match status" value="1"/>
</dbReference>
<dbReference type="GO" id="GO:0016787">
    <property type="term" value="F:hydrolase activity"/>
    <property type="evidence" value="ECO:0007669"/>
    <property type="project" value="UniProtKB-KW"/>
</dbReference>
<sequence length="892" mass="101978">MKILWILLISLLSFYGMAESSMHIYDLQCEYQTAPLGIDTETPRFCWKLSDNAQIRGQRQTAYRLLIASSPALLDQDKGDIWDSGTISSDQSTLIAYKGKKLVSDQTYYWKVRAFDKDNKATGWSPTASFSTGLFSSSDWKSLWIKHPEAPAEQHIWFRKSFSLAQPAEKALFHIASMGYHELYVNGKKADDRVLAPALTRLDKRVLYVTYDITRLLENGSNTIAIWFGPGWARYNYFSGSIHPALRAQTDIRTKDGNLLSIRTDNSWKCSTSNSRNTGKYQYSDMGGECVDGRKYETDWNRPAFDDSQWQTAEETSLNVTLSAQMMEPSRIIETLPAQKIIDTIPGIYKVDMGKNFTGWLDIKMNGMAAGDTVVIKVADDPETLQDFGQRNLYICRGEPGEFFRNRFNFIAGRYINIEGLKQKPHTSDIKGYVIATDLKRNGYFNCSDDLFNRIYETDLWTYRMCTTEGYTSDCPHRERLGYGEVAFATAWGIALPNYRSAAYLAKHVRDWTDVQEWTGWIHHTAPQINEHYGGPMWSSAGLNISWEYYLTYGDKRILETVYSSAKQWLEYLYQHSAWGLLEAYAGGGKFLGDWAAPKQRKEFGGTPESFFFNNCVYAMNLETVAQIADRLEKPEEAVLYRKRLTALKKKIQSQFFDKETGLYMEGNQVQTAFPLWRKITPDSLYTTVLSHFEEEFIRNHPYLDMGSSGLPVLLKFLTEEHTYNETMAQRLSDTNEPSYGYFLKRGETTWPEYWNVDVPSRIHTCYTGIASWFIKCVGGIRPDPAHPGYKQFIIKPSPVDCLKFARTETESLYGTIKSEWIKKDNLLKLDISIPVNAQATVYLPSKGSTLIRENGKPLASSEGITILEETGKECIVKVESGHYSFTMKKNN</sequence>
<comment type="catalytic activity">
    <reaction evidence="1">
        <text>Hydrolysis of terminal non-reducing alpha-L-rhamnose residues in alpha-L-rhamnosides.</text>
        <dbReference type="EC" id="3.2.1.40"/>
    </reaction>
</comment>
<comment type="caution">
    <text evidence="8">The sequence shown here is derived from an EMBL/GenBank/DDBJ whole genome shotgun (WGS) entry which is preliminary data.</text>
</comment>
<dbReference type="EMBL" id="JACOOJ010000056">
    <property type="protein sequence ID" value="MBC5634914.1"/>
    <property type="molecule type" value="Genomic_DNA"/>
</dbReference>
<reference evidence="8 9" key="1">
    <citation type="submission" date="2020-08" db="EMBL/GenBank/DDBJ databases">
        <title>Genome public.</title>
        <authorList>
            <person name="Liu C."/>
            <person name="Sun Q."/>
        </authorList>
    </citation>
    <scope>NUCLEOTIDE SEQUENCE [LARGE SCALE GENOMIC DNA]</scope>
    <source>
        <strain evidence="8 9">NSJ-79</strain>
    </source>
</reference>
<dbReference type="InterPro" id="IPR012341">
    <property type="entry name" value="6hp_glycosidase-like_sf"/>
</dbReference>